<dbReference type="InterPro" id="IPR036388">
    <property type="entry name" value="WH-like_DNA-bd_sf"/>
</dbReference>
<evidence type="ECO:0000256" key="2">
    <source>
        <dbReference type="ARBA" id="ARBA00023125"/>
    </source>
</evidence>
<dbReference type="PANTHER" id="PTHR33204">
    <property type="entry name" value="TRANSCRIPTIONAL REGULATOR, MARR FAMILY"/>
    <property type="match status" value="1"/>
</dbReference>
<proteinExistence type="predicted"/>
<evidence type="ECO:0000256" key="3">
    <source>
        <dbReference type="ARBA" id="ARBA00023163"/>
    </source>
</evidence>
<gene>
    <name evidence="5" type="ORF">DSM104329_01757</name>
</gene>
<dbReference type="Pfam" id="PF01638">
    <property type="entry name" value="HxlR"/>
    <property type="match status" value="1"/>
</dbReference>
<dbReference type="PANTHER" id="PTHR33204:SF37">
    <property type="entry name" value="HTH-TYPE TRANSCRIPTIONAL REGULATOR YODB"/>
    <property type="match status" value="1"/>
</dbReference>
<dbReference type="EMBL" id="CP087164">
    <property type="protein sequence ID" value="UGS35369.1"/>
    <property type="molecule type" value="Genomic_DNA"/>
</dbReference>
<protein>
    <recommendedName>
        <fullName evidence="4">HTH hxlR-type domain-containing protein</fullName>
    </recommendedName>
</protein>
<dbReference type="PROSITE" id="PS51118">
    <property type="entry name" value="HTH_HXLR"/>
    <property type="match status" value="1"/>
</dbReference>
<dbReference type="KEGG" id="sbae:DSM104329_01757"/>
<dbReference type="AlphaFoldDB" id="A0A9E7C086"/>
<evidence type="ECO:0000313" key="5">
    <source>
        <dbReference type="EMBL" id="UGS35369.1"/>
    </source>
</evidence>
<evidence type="ECO:0000259" key="4">
    <source>
        <dbReference type="PROSITE" id="PS51118"/>
    </source>
</evidence>
<dbReference type="InterPro" id="IPR036390">
    <property type="entry name" value="WH_DNA-bd_sf"/>
</dbReference>
<reference evidence="5" key="1">
    <citation type="journal article" date="2022" name="Int. J. Syst. Evol. Microbiol.">
        <title>Pseudomonas aegrilactucae sp. nov. and Pseudomonas morbosilactucae sp. nov., pathogens causing bacterial rot of lettuce in Japan.</title>
        <authorList>
            <person name="Sawada H."/>
            <person name="Fujikawa T."/>
            <person name="Satou M."/>
        </authorList>
    </citation>
    <scope>NUCLEOTIDE SEQUENCE</scope>
    <source>
        <strain evidence="5">0166_1</strain>
    </source>
</reference>
<accession>A0A9E7C086</accession>
<keyword evidence="1" id="KW-0805">Transcription regulation</keyword>
<feature type="domain" description="HTH hxlR-type" evidence="4">
    <location>
        <begin position="20"/>
        <end position="120"/>
    </location>
</feature>
<keyword evidence="6" id="KW-1185">Reference proteome</keyword>
<dbReference type="SUPFAM" id="SSF46785">
    <property type="entry name" value="Winged helix' DNA-binding domain"/>
    <property type="match status" value="1"/>
</dbReference>
<organism evidence="5 6">
    <name type="scientific">Capillimicrobium parvum</name>
    <dbReference type="NCBI Taxonomy" id="2884022"/>
    <lineage>
        <taxon>Bacteria</taxon>
        <taxon>Bacillati</taxon>
        <taxon>Actinomycetota</taxon>
        <taxon>Thermoleophilia</taxon>
        <taxon>Solirubrobacterales</taxon>
        <taxon>Capillimicrobiaceae</taxon>
        <taxon>Capillimicrobium</taxon>
    </lineage>
</organism>
<dbReference type="RefSeq" id="WP_259315057.1">
    <property type="nucleotide sequence ID" value="NZ_CP087164.1"/>
</dbReference>
<name>A0A9E7C086_9ACTN</name>
<dbReference type="Gene3D" id="1.10.10.10">
    <property type="entry name" value="Winged helix-like DNA-binding domain superfamily/Winged helix DNA-binding domain"/>
    <property type="match status" value="1"/>
</dbReference>
<keyword evidence="2" id="KW-0238">DNA-binding</keyword>
<evidence type="ECO:0000313" key="6">
    <source>
        <dbReference type="Proteomes" id="UP001162834"/>
    </source>
</evidence>
<evidence type="ECO:0000256" key="1">
    <source>
        <dbReference type="ARBA" id="ARBA00023015"/>
    </source>
</evidence>
<sequence>MELREGEQEQQRVAADCGCCPHLHEAVELIGRRWTGAILEVLRQDGPLRFSEVVGAIPGLSDRLCSERVKELEARGIIERTVHPGPPIRVEYALTDMGQALEPVLGSLATWAREWLATTPDAGRPG</sequence>
<keyword evidence="3" id="KW-0804">Transcription</keyword>
<dbReference type="InterPro" id="IPR002577">
    <property type="entry name" value="HTH_HxlR"/>
</dbReference>
<dbReference type="Proteomes" id="UP001162834">
    <property type="component" value="Chromosome"/>
</dbReference>
<dbReference type="GO" id="GO:0003677">
    <property type="term" value="F:DNA binding"/>
    <property type="evidence" value="ECO:0007669"/>
    <property type="project" value="UniProtKB-KW"/>
</dbReference>